<name>A0A0R1H2N0_9LACO</name>
<gene>
    <name evidence="1" type="ORF">FC07_GL002560</name>
</gene>
<dbReference type="PANTHER" id="PTHR39184:SF1">
    <property type="entry name" value="PBSX PHAGE TERMINASE LARGE SUBUNIT"/>
    <property type="match status" value="1"/>
</dbReference>
<dbReference type="PANTHER" id="PTHR39184">
    <property type="match status" value="1"/>
</dbReference>
<evidence type="ECO:0000313" key="2">
    <source>
        <dbReference type="Proteomes" id="UP000051461"/>
    </source>
</evidence>
<reference evidence="1 2" key="1">
    <citation type="journal article" date="2015" name="Genome Announc.">
        <title>Expanding the biotechnology potential of lactobacilli through comparative genomics of 213 strains and associated genera.</title>
        <authorList>
            <person name="Sun Z."/>
            <person name="Harris H.M."/>
            <person name="McCann A."/>
            <person name="Guo C."/>
            <person name="Argimon S."/>
            <person name="Zhang W."/>
            <person name="Yang X."/>
            <person name="Jeffery I.B."/>
            <person name="Cooney J.C."/>
            <person name="Kagawa T.F."/>
            <person name="Liu W."/>
            <person name="Song Y."/>
            <person name="Salvetti E."/>
            <person name="Wrobel A."/>
            <person name="Rasinkangas P."/>
            <person name="Parkhill J."/>
            <person name="Rea M.C."/>
            <person name="O'Sullivan O."/>
            <person name="Ritari J."/>
            <person name="Douillard F.P."/>
            <person name="Paul Ross R."/>
            <person name="Yang R."/>
            <person name="Briner A.E."/>
            <person name="Felis G.E."/>
            <person name="de Vos W.M."/>
            <person name="Barrangou R."/>
            <person name="Klaenhammer T.R."/>
            <person name="Caufield P.W."/>
            <person name="Cui Y."/>
            <person name="Zhang H."/>
            <person name="O'Toole P.W."/>
        </authorList>
    </citation>
    <scope>NUCLEOTIDE SEQUENCE [LARGE SCALE GENOMIC DNA]</scope>
    <source>
        <strain evidence="1 2">DSM 20003</strain>
    </source>
</reference>
<dbReference type="NCBIfam" id="TIGR01547">
    <property type="entry name" value="phage_term_2"/>
    <property type="match status" value="1"/>
</dbReference>
<dbReference type="AlphaFoldDB" id="A0A0R1H2N0"/>
<organism evidence="1 2">
    <name type="scientific">Loigolactobacillus bifermentans DSM 20003</name>
    <dbReference type="NCBI Taxonomy" id="1423726"/>
    <lineage>
        <taxon>Bacteria</taxon>
        <taxon>Bacillati</taxon>
        <taxon>Bacillota</taxon>
        <taxon>Bacilli</taxon>
        <taxon>Lactobacillales</taxon>
        <taxon>Lactobacillaceae</taxon>
        <taxon>Loigolactobacillus</taxon>
    </lineage>
</organism>
<dbReference type="Gene3D" id="3.30.420.280">
    <property type="match status" value="1"/>
</dbReference>
<accession>A0A0R1H2N0</accession>
<dbReference type="InterPro" id="IPR027417">
    <property type="entry name" value="P-loop_NTPase"/>
</dbReference>
<dbReference type="Gene3D" id="3.40.50.300">
    <property type="entry name" value="P-loop containing nucleotide triphosphate hydrolases"/>
    <property type="match status" value="1"/>
</dbReference>
<proteinExistence type="predicted"/>
<dbReference type="EMBL" id="AZDA01000003">
    <property type="protein sequence ID" value="KRK40811.1"/>
    <property type="molecule type" value="Genomic_DNA"/>
</dbReference>
<comment type="caution">
    <text evidence="1">The sequence shown here is derived from an EMBL/GenBank/DDBJ whole genome shotgun (WGS) entry which is preliminary data.</text>
</comment>
<dbReference type="PATRIC" id="fig|1423726.3.peg.2656"/>
<dbReference type="STRING" id="1423726.FC07_GL002560"/>
<sequence length="410" mass="46791">MAITDLYTAKQIQVWHAALTQDWRFLINHGAKRSGKTVVDNDIFLAELMRVRKLADRDGTVTPMYILAGVSSKTIQNNILQELSNKYAFDFRFDKHNSFMLFGVKIVQTFHGSIAGLGAIRGMTSYGAYINEASLANEEVFEEIKDRCSATGARIICDTNPDNPQHYLKKNYIDNKKPNARILSFHFTLNDNTFLDPDYMAAQKVGTPSGMFYDRSILGLWVSGEGAVYRDFDQRTMVIPRSKVPSLSSYYVGVDWGYEHKGSIVVFGQDDFGNVYLVEEHTSQYKEIDYWVEVAKKIRAKYGNVIYWADSARPEHVARFQNEGLDCRNANKAVLSGIEEVAKLMKQGHFFVVGDVTEEKDSHFLDEIYEYVWDEKSGEPVKKNDDVVDAVRYAIYSQLHKPVEFSSFKL</sequence>
<dbReference type="RefSeq" id="WP_057903244.1">
    <property type="nucleotide sequence ID" value="NZ_AZDA01000003.1"/>
</dbReference>
<dbReference type="InterPro" id="IPR052380">
    <property type="entry name" value="Viral_DNA_packaging_terminase"/>
</dbReference>
<keyword evidence="2" id="KW-1185">Reference proteome</keyword>
<dbReference type="OrthoDB" id="4498710at2"/>
<dbReference type="Pfam" id="PF03237">
    <property type="entry name" value="Terminase_6N"/>
    <property type="match status" value="1"/>
</dbReference>
<protein>
    <submittedName>
        <fullName evidence="1">PBSX family phage terminase</fullName>
    </submittedName>
</protein>
<evidence type="ECO:0000313" key="1">
    <source>
        <dbReference type="EMBL" id="KRK40811.1"/>
    </source>
</evidence>
<dbReference type="Proteomes" id="UP000051461">
    <property type="component" value="Unassembled WGS sequence"/>
</dbReference>
<dbReference type="InterPro" id="IPR006437">
    <property type="entry name" value="Phage_terminase_lsu"/>
</dbReference>